<dbReference type="OrthoDB" id="378706at2759"/>
<name>A0A4Y2WNY1_ARAVE</name>
<dbReference type="EMBL" id="BGPR01064158">
    <property type="protein sequence ID" value="GBO39215.1"/>
    <property type="molecule type" value="Genomic_DNA"/>
</dbReference>
<evidence type="ECO:0000313" key="2">
    <source>
        <dbReference type="Proteomes" id="UP000499080"/>
    </source>
</evidence>
<sequence>MRRSQLITVEFRNSNGIIVTGLQNTTWCSIIRVPQFPQKERISLKLSSVQSSRDDFPFEEIMFGKISKHSSHPNDMEVSIFAFDPNDMEVSMFAFDPNDMKVFMFAFDPNDMEVSMFVSDPNDMEVFMFTFDPNNQETSTFLEVF</sequence>
<gene>
    <name evidence="1" type="ORF">AVEN_248956_1</name>
</gene>
<reference evidence="1 2" key="1">
    <citation type="journal article" date="2019" name="Sci. Rep.">
        <title>Orb-weaving spider Araneus ventricosus genome elucidates the spidroin gene catalogue.</title>
        <authorList>
            <person name="Kono N."/>
            <person name="Nakamura H."/>
            <person name="Ohtoshi R."/>
            <person name="Moran D.A.P."/>
            <person name="Shinohara A."/>
            <person name="Yoshida Y."/>
            <person name="Fujiwara M."/>
            <person name="Mori M."/>
            <person name="Tomita M."/>
            <person name="Arakawa K."/>
        </authorList>
    </citation>
    <scope>NUCLEOTIDE SEQUENCE [LARGE SCALE GENOMIC DNA]</scope>
</reference>
<dbReference type="AlphaFoldDB" id="A0A4Y2WNY1"/>
<dbReference type="Proteomes" id="UP000499080">
    <property type="component" value="Unassembled WGS sequence"/>
</dbReference>
<protein>
    <submittedName>
        <fullName evidence="1">Uncharacterized protein</fullName>
    </submittedName>
</protein>
<organism evidence="1 2">
    <name type="scientific">Araneus ventricosus</name>
    <name type="common">Orbweaver spider</name>
    <name type="synonym">Epeira ventricosa</name>
    <dbReference type="NCBI Taxonomy" id="182803"/>
    <lineage>
        <taxon>Eukaryota</taxon>
        <taxon>Metazoa</taxon>
        <taxon>Ecdysozoa</taxon>
        <taxon>Arthropoda</taxon>
        <taxon>Chelicerata</taxon>
        <taxon>Arachnida</taxon>
        <taxon>Araneae</taxon>
        <taxon>Araneomorphae</taxon>
        <taxon>Entelegynae</taxon>
        <taxon>Araneoidea</taxon>
        <taxon>Araneidae</taxon>
        <taxon>Araneus</taxon>
    </lineage>
</organism>
<accession>A0A4Y2WNY1</accession>
<comment type="caution">
    <text evidence="1">The sequence shown here is derived from an EMBL/GenBank/DDBJ whole genome shotgun (WGS) entry which is preliminary data.</text>
</comment>
<evidence type="ECO:0000313" key="1">
    <source>
        <dbReference type="EMBL" id="GBO39215.1"/>
    </source>
</evidence>
<proteinExistence type="predicted"/>
<keyword evidence="2" id="KW-1185">Reference proteome</keyword>